<sequence>MCNPIQIYLVILASCVPECKNSGTCIMYNNCSCTTGFTGPTCEIQSVGLCHDNGTVGVDPIFLTTFGNGSVQYSTATPDSFNFSTQYAQQNGPGTIDGMFSFVNLIPDDFAGTWHINATDHTGDEGGYMMLVNGDFRSGEFYRSQVNDLCVGLRYELSAYLANIGVPSDLIEPNVRFEVRSSMTENL</sequence>
<keyword evidence="1" id="KW-0245">EGF-like domain</keyword>
<dbReference type="Proteomes" id="UP000663864">
    <property type="component" value="Unassembled WGS sequence"/>
</dbReference>
<evidence type="ECO:0000313" key="5">
    <source>
        <dbReference type="Proteomes" id="UP000663864"/>
    </source>
</evidence>
<feature type="disulfide bond" evidence="1">
    <location>
        <begin position="33"/>
        <end position="42"/>
    </location>
</feature>
<dbReference type="AlphaFoldDB" id="A0A815QF31"/>
<feature type="disulfide bond" evidence="1">
    <location>
        <begin position="15"/>
        <end position="25"/>
    </location>
</feature>
<organism evidence="3 5">
    <name type="scientific">Rotaria sordida</name>
    <dbReference type="NCBI Taxonomy" id="392033"/>
    <lineage>
        <taxon>Eukaryota</taxon>
        <taxon>Metazoa</taxon>
        <taxon>Spiralia</taxon>
        <taxon>Gnathifera</taxon>
        <taxon>Rotifera</taxon>
        <taxon>Eurotatoria</taxon>
        <taxon>Bdelloidea</taxon>
        <taxon>Philodinida</taxon>
        <taxon>Philodinidae</taxon>
        <taxon>Rotaria</taxon>
    </lineage>
</organism>
<dbReference type="Gene3D" id="2.10.25.10">
    <property type="entry name" value="Laminin"/>
    <property type="match status" value="1"/>
</dbReference>
<comment type="caution">
    <text evidence="1">Lacks conserved residue(s) required for the propagation of feature annotation.</text>
</comment>
<feature type="domain" description="EGF-like" evidence="2">
    <location>
        <begin position="11"/>
        <end position="43"/>
    </location>
</feature>
<name>A0A815QF31_9BILA</name>
<dbReference type="CDD" id="cd00054">
    <property type="entry name" value="EGF_CA"/>
    <property type="match status" value="1"/>
</dbReference>
<dbReference type="PROSITE" id="PS01186">
    <property type="entry name" value="EGF_2"/>
    <property type="match status" value="1"/>
</dbReference>
<evidence type="ECO:0000313" key="4">
    <source>
        <dbReference type="EMBL" id="CAF4070849.1"/>
    </source>
</evidence>
<evidence type="ECO:0000259" key="2">
    <source>
        <dbReference type="PROSITE" id="PS50026"/>
    </source>
</evidence>
<dbReference type="Proteomes" id="UP000663823">
    <property type="component" value="Unassembled WGS sequence"/>
</dbReference>
<dbReference type="EMBL" id="CAJOAX010010201">
    <property type="protein sequence ID" value="CAF4070849.1"/>
    <property type="molecule type" value="Genomic_DNA"/>
</dbReference>
<dbReference type="PROSITE" id="PS50026">
    <property type="entry name" value="EGF_3"/>
    <property type="match status" value="1"/>
</dbReference>
<protein>
    <recommendedName>
        <fullName evidence="2">EGF-like domain-containing protein</fullName>
    </recommendedName>
</protein>
<dbReference type="PROSITE" id="PS00022">
    <property type="entry name" value="EGF_1"/>
    <property type="match status" value="1"/>
</dbReference>
<gene>
    <name evidence="4" type="ORF">OTI717_LOCUS32658</name>
    <name evidence="3" type="ORF">ZHD862_LOCUS35756</name>
</gene>
<accession>A0A815QF31</accession>
<dbReference type="EMBL" id="CAJNOT010005325">
    <property type="protein sequence ID" value="CAF1462442.1"/>
    <property type="molecule type" value="Genomic_DNA"/>
</dbReference>
<keyword evidence="1" id="KW-1015">Disulfide bond</keyword>
<reference evidence="3" key="1">
    <citation type="submission" date="2021-02" db="EMBL/GenBank/DDBJ databases">
        <authorList>
            <person name="Nowell W R."/>
        </authorList>
    </citation>
    <scope>NUCLEOTIDE SEQUENCE</scope>
</reference>
<proteinExistence type="predicted"/>
<dbReference type="InterPro" id="IPR000742">
    <property type="entry name" value="EGF"/>
</dbReference>
<dbReference type="SUPFAM" id="SSF57196">
    <property type="entry name" value="EGF/Laminin"/>
    <property type="match status" value="1"/>
</dbReference>
<comment type="caution">
    <text evidence="3">The sequence shown here is derived from an EMBL/GenBank/DDBJ whole genome shotgun (WGS) entry which is preliminary data.</text>
</comment>
<evidence type="ECO:0000256" key="1">
    <source>
        <dbReference type="PROSITE-ProRule" id="PRU00076"/>
    </source>
</evidence>
<evidence type="ECO:0000313" key="3">
    <source>
        <dbReference type="EMBL" id="CAF1462442.1"/>
    </source>
</evidence>
<feature type="non-terminal residue" evidence="3">
    <location>
        <position position="1"/>
    </location>
</feature>